<evidence type="ECO:0000259" key="13">
    <source>
        <dbReference type="PROSITE" id="PS50255"/>
    </source>
</evidence>
<dbReference type="Pfam" id="PF00487">
    <property type="entry name" value="FA_desaturase"/>
    <property type="match status" value="1"/>
</dbReference>
<keyword evidence="6" id="KW-0479">Metal-binding</keyword>
<dbReference type="PROSITE" id="PS00191">
    <property type="entry name" value="CYTOCHROME_B5_1"/>
    <property type="match status" value="1"/>
</dbReference>
<feature type="transmembrane region" description="Helical" evidence="12">
    <location>
        <begin position="129"/>
        <end position="147"/>
    </location>
</feature>
<evidence type="ECO:0000256" key="7">
    <source>
        <dbReference type="ARBA" id="ARBA00022989"/>
    </source>
</evidence>
<evidence type="ECO:0000256" key="1">
    <source>
        <dbReference type="ARBA" id="ARBA00004141"/>
    </source>
</evidence>
<dbReference type="eggNOG" id="KOG4232">
    <property type="taxonomic scope" value="Eukaryota"/>
</dbReference>
<keyword evidence="4" id="KW-0349">Heme</keyword>
<feature type="transmembrane region" description="Helical" evidence="12">
    <location>
        <begin position="266"/>
        <end position="287"/>
    </location>
</feature>
<comment type="subcellular location">
    <subcellularLocation>
        <location evidence="1">Membrane</location>
        <topology evidence="1">Multi-pass membrane protein</topology>
    </subcellularLocation>
</comment>
<dbReference type="PIRSF" id="PIRSF015921">
    <property type="entry name" value="FA_sphinglp_des"/>
    <property type="match status" value="1"/>
</dbReference>
<keyword evidence="10" id="KW-0443">Lipid metabolism</keyword>
<dbReference type="EMBL" id="KQ257463">
    <property type="protein sequence ID" value="KNC97541.1"/>
    <property type="molecule type" value="Genomic_DNA"/>
</dbReference>
<keyword evidence="5 12" id="KW-0812">Transmembrane</keyword>
<dbReference type="InterPro" id="IPR001199">
    <property type="entry name" value="Cyt_B5-like_heme/steroid-bd"/>
</dbReference>
<comment type="similarity">
    <text evidence="3">Belongs to the fatty acid desaturase type 1 family.</text>
</comment>
<dbReference type="RefSeq" id="XP_016605581.1">
    <property type="nucleotide sequence ID" value="XM_016755194.1"/>
</dbReference>
<dbReference type="STRING" id="645134.A0A0L0H961"/>
<dbReference type="GO" id="GO:0006629">
    <property type="term" value="P:lipid metabolic process"/>
    <property type="evidence" value="ECO:0007669"/>
    <property type="project" value="UniProtKB-KW"/>
</dbReference>
<reference evidence="14 15" key="1">
    <citation type="submission" date="2009-08" db="EMBL/GenBank/DDBJ databases">
        <title>The Genome Sequence of Spizellomyces punctatus strain DAOM BR117.</title>
        <authorList>
            <consortium name="The Broad Institute Genome Sequencing Platform"/>
            <person name="Russ C."/>
            <person name="Cuomo C."/>
            <person name="Shea T."/>
            <person name="Young S.K."/>
            <person name="Zeng Q."/>
            <person name="Koehrsen M."/>
            <person name="Haas B."/>
            <person name="Borodovsky M."/>
            <person name="Guigo R."/>
            <person name="Alvarado L."/>
            <person name="Berlin A."/>
            <person name="Bochicchio J."/>
            <person name="Borenstein D."/>
            <person name="Chapman S."/>
            <person name="Chen Z."/>
            <person name="Engels R."/>
            <person name="Freedman E."/>
            <person name="Gellesch M."/>
            <person name="Goldberg J."/>
            <person name="Griggs A."/>
            <person name="Gujja S."/>
            <person name="Heiman D."/>
            <person name="Hepburn T."/>
            <person name="Howarth C."/>
            <person name="Jen D."/>
            <person name="Larson L."/>
            <person name="Lewis B."/>
            <person name="Mehta T."/>
            <person name="Park D."/>
            <person name="Pearson M."/>
            <person name="Roberts A."/>
            <person name="Saif S."/>
            <person name="Shenoy N."/>
            <person name="Sisk P."/>
            <person name="Stolte C."/>
            <person name="Sykes S."/>
            <person name="Thomson T."/>
            <person name="Walk T."/>
            <person name="White J."/>
            <person name="Yandava C."/>
            <person name="Burger G."/>
            <person name="Gray M.W."/>
            <person name="Holland P.W.H."/>
            <person name="King N."/>
            <person name="Lang F.B.F."/>
            <person name="Roger A.J."/>
            <person name="Ruiz-Trillo I."/>
            <person name="Lander E."/>
            <person name="Nusbaum C."/>
        </authorList>
    </citation>
    <scope>NUCLEOTIDE SEQUENCE [LARGE SCALE GENOMIC DNA]</scope>
    <source>
        <strain evidence="14 15">DAOM BR117</strain>
    </source>
</reference>
<feature type="transmembrane region" description="Helical" evidence="12">
    <location>
        <begin position="187"/>
        <end position="205"/>
    </location>
</feature>
<keyword evidence="7 12" id="KW-1133">Transmembrane helix</keyword>
<dbReference type="InterPro" id="IPR036400">
    <property type="entry name" value="Cyt_B5-like_heme/steroid_sf"/>
</dbReference>
<organism evidence="14 15">
    <name type="scientific">Spizellomyces punctatus (strain DAOM BR117)</name>
    <dbReference type="NCBI Taxonomy" id="645134"/>
    <lineage>
        <taxon>Eukaryota</taxon>
        <taxon>Fungi</taxon>
        <taxon>Fungi incertae sedis</taxon>
        <taxon>Chytridiomycota</taxon>
        <taxon>Chytridiomycota incertae sedis</taxon>
        <taxon>Chytridiomycetes</taxon>
        <taxon>Spizellomycetales</taxon>
        <taxon>Spizellomycetaceae</taxon>
        <taxon>Spizellomyces</taxon>
    </lineage>
</organism>
<dbReference type="PRINTS" id="PR00363">
    <property type="entry name" value="CYTOCHROMEB5"/>
</dbReference>
<dbReference type="OMA" id="QWWKNKH"/>
<evidence type="ECO:0000256" key="11">
    <source>
        <dbReference type="ARBA" id="ARBA00023136"/>
    </source>
</evidence>
<dbReference type="InterPro" id="IPR005804">
    <property type="entry name" value="FA_desaturase_dom"/>
</dbReference>
<dbReference type="InParanoid" id="A0A0L0H961"/>
<feature type="transmembrane region" description="Helical" evidence="12">
    <location>
        <begin position="299"/>
        <end position="317"/>
    </location>
</feature>
<dbReference type="GO" id="GO:0046872">
    <property type="term" value="F:metal ion binding"/>
    <property type="evidence" value="ECO:0007669"/>
    <property type="project" value="UniProtKB-KW"/>
</dbReference>
<dbReference type="PANTHER" id="PTHR19353:SF30">
    <property type="entry name" value="DELTA 8-(E)-SPHINGOLIPID DESATURASE"/>
    <property type="match status" value="1"/>
</dbReference>
<dbReference type="VEuPathDB" id="FungiDB:SPPG_07016"/>
<dbReference type="SMART" id="SM01117">
    <property type="entry name" value="Cyt-b5"/>
    <property type="match status" value="1"/>
</dbReference>
<dbReference type="OrthoDB" id="260091at2759"/>
<feature type="transmembrane region" description="Helical" evidence="12">
    <location>
        <begin position="323"/>
        <end position="342"/>
    </location>
</feature>
<dbReference type="InterPro" id="IPR018506">
    <property type="entry name" value="Cyt_B5_heme-BS"/>
</dbReference>
<dbReference type="InterPro" id="IPR012171">
    <property type="entry name" value="Fatty_acid_desaturase"/>
</dbReference>
<dbReference type="GO" id="GO:0016717">
    <property type="term" value="F:oxidoreductase activity, acting on paired donors, with oxidation of a pair of donors resulting in the reduction of molecular oxygen to two molecules of water"/>
    <property type="evidence" value="ECO:0007669"/>
    <property type="project" value="TreeGrafter"/>
</dbReference>
<evidence type="ECO:0000256" key="12">
    <source>
        <dbReference type="SAM" id="Phobius"/>
    </source>
</evidence>
<dbReference type="GO" id="GO:0016020">
    <property type="term" value="C:membrane"/>
    <property type="evidence" value="ECO:0007669"/>
    <property type="project" value="UniProtKB-SubCell"/>
</dbReference>
<evidence type="ECO:0000256" key="4">
    <source>
        <dbReference type="ARBA" id="ARBA00022617"/>
    </source>
</evidence>
<evidence type="ECO:0000256" key="9">
    <source>
        <dbReference type="ARBA" id="ARBA00023004"/>
    </source>
</evidence>
<keyword evidence="15" id="KW-1185">Reference proteome</keyword>
<evidence type="ECO:0000256" key="6">
    <source>
        <dbReference type="ARBA" id="ARBA00022723"/>
    </source>
</evidence>
<evidence type="ECO:0000256" key="5">
    <source>
        <dbReference type="ARBA" id="ARBA00022692"/>
    </source>
</evidence>
<keyword evidence="8" id="KW-0560">Oxidoreductase</keyword>
<dbReference type="PROSITE" id="PS50255">
    <property type="entry name" value="CYTOCHROME_B5_2"/>
    <property type="match status" value="1"/>
</dbReference>
<evidence type="ECO:0000256" key="3">
    <source>
        <dbReference type="ARBA" id="ARBA00009295"/>
    </source>
</evidence>
<protein>
    <recommendedName>
        <fullName evidence="13">Cytochrome b5 heme-binding domain-containing protein</fullName>
    </recommendedName>
</protein>
<evidence type="ECO:0000313" key="15">
    <source>
        <dbReference type="Proteomes" id="UP000053201"/>
    </source>
</evidence>
<feature type="domain" description="Cytochrome b5 heme-binding" evidence="13">
    <location>
        <begin position="16"/>
        <end position="92"/>
    </location>
</feature>
<dbReference type="AlphaFoldDB" id="A0A0L0H961"/>
<evidence type="ECO:0000256" key="10">
    <source>
        <dbReference type="ARBA" id="ARBA00023098"/>
    </source>
</evidence>
<gene>
    <name evidence="14" type="ORF">SPPG_07016</name>
</gene>
<sequence length="455" mass="52482">MCHTGKTATATAVRRHAIFTRKEIEDRVKQGEILVIINSKVYNLTKFINHHPGGDLAIWHMAGKDATDAVLAYHPEPVIEKRMPHFCIGELAPNTQHASKLSLAYRRLDAKLKAEGMYETNYWFYVREAVKMLAIWFAMIGLVVWGPQHWMTYAASALLGSTLWHQAAFVAHDAGHSGITHDAKTDMILGICLGNFLGGLSLGWWKHNHNVHHIVTNDPSHDPDIQHMPFFAISTKFFQNLYSTYYKRVLNFDAAAQFFISIQHHLFYLILCFGRFNLYVLGWSYVLRKGPVPHRKLEITCMSLFWAWFIPLLSYLPNWKYRVAYILLSHMMTVFLHLQITLSHFGMEAQENPQDDFAAMALKTTMDVECPIWMDWFHGGLQFQVEHHLFPRLPRHNLRKIRPHVLKLAKDHNLPFHSYGFIKSNQVVLAVLQSVAHQVRAVLRVDPRTAHAHAL</sequence>
<name>A0A0L0H961_SPIPD</name>
<keyword evidence="9" id="KW-0408">Iron</keyword>
<dbReference type="GeneID" id="27690267"/>
<dbReference type="Proteomes" id="UP000053201">
    <property type="component" value="Unassembled WGS sequence"/>
</dbReference>
<dbReference type="Gene3D" id="3.10.120.10">
    <property type="entry name" value="Cytochrome b5-like heme/steroid binding domain"/>
    <property type="match status" value="1"/>
</dbReference>
<evidence type="ECO:0000256" key="2">
    <source>
        <dbReference type="ARBA" id="ARBA00005189"/>
    </source>
</evidence>
<comment type="pathway">
    <text evidence="2">Lipid metabolism.</text>
</comment>
<dbReference type="PANTHER" id="PTHR19353">
    <property type="entry name" value="FATTY ACID DESATURASE 2"/>
    <property type="match status" value="1"/>
</dbReference>
<keyword evidence="11 12" id="KW-0472">Membrane</keyword>
<proteinExistence type="inferred from homology"/>
<evidence type="ECO:0000313" key="14">
    <source>
        <dbReference type="EMBL" id="KNC97541.1"/>
    </source>
</evidence>
<dbReference type="CDD" id="cd03506">
    <property type="entry name" value="Delta6-FADS-like"/>
    <property type="match status" value="1"/>
</dbReference>
<dbReference type="Pfam" id="PF00173">
    <property type="entry name" value="Cyt-b5"/>
    <property type="match status" value="1"/>
</dbReference>
<accession>A0A0L0H961</accession>
<dbReference type="GO" id="GO:0020037">
    <property type="term" value="F:heme binding"/>
    <property type="evidence" value="ECO:0007669"/>
    <property type="project" value="InterPro"/>
</dbReference>
<evidence type="ECO:0000256" key="8">
    <source>
        <dbReference type="ARBA" id="ARBA00023002"/>
    </source>
</evidence>
<dbReference type="SUPFAM" id="SSF55856">
    <property type="entry name" value="Cytochrome b5-like heme/steroid binding domain"/>
    <property type="match status" value="1"/>
</dbReference>